<evidence type="ECO:0000313" key="2">
    <source>
        <dbReference type="Proteomes" id="UP001601303"/>
    </source>
</evidence>
<dbReference type="RefSeq" id="WP_388109611.1">
    <property type="nucleotide sequence ID" value="NZ_JBIAHM010000009.1"/>
</dbReference>
<keyword evidence="2" id="KW-1185">Reference proteome</keyword>
<dbReference type="Proteomes" id="UP001601303">
    <property type="component" value="Unassembled WGS sequence"/>
</dbReference>
<dbReference type="EMBL" id="JBIAHM010000009">
    <property type="protein sequence ID" value="MFE9602000.1"/>
    <property type="molecule type" value="Genomic_DNA"/>
</dbReference>
<evidence type="ECO:0000313" key="1">
    <source>
        <dbReference type="EMBL" id="MFE9602000.1"/>
    </source>
</evidence>
<name>A0ABW6MB74_9ACTN</name>
<organism evidence="1 2">
    <name type="scientific">Streptomyces hokutonensis</name>
    <dbReference type="NCBI Taxonomy" id="1306990"/>
    <lineage>
        <taxon>Bacteria</taxon>
        <taxon>Bacillati</taxon>
        <taxon>Actinomycetota</taxon>
        <taxon>Actinomycetes</taxon>
        <taxon>Kitasatosporales</taxon>
        <taxon>Streptomycetaceae</taxon>
        <taxon>Streptomyces</taxon>
    </lineage>
</organism>
<accession>A0ABW6MB74</accession>
<reference evidence="1 2" key="1">
    <citation type="submission" date="2024-10" db="EMBL/GenBank/DDBJ databases">
        <title>The Natural Products Discovery Center: Release of the First 8490 Sequenced Strains for Exploring Actinobacteria Biosynthetic Diversity.</title>
        <authorList>
            <person name="Kalkreuter E."/>
            <person name="Kautsar S.A."/>
            <person name="Yang D."/>
            <person name="Bader C.D."/>
            <person name="Teijaro C.N."/>
            <person name="Fluegel L."/>
            <person name="Davis C.M."/>
            <person name="Simpson J.R."/>
            <person name="Lauterbach L."/>
            <person name="Steele A.D."/>
            <person name="Gui C."/>
            <person name="Meng S."/>
            <person name="Li G."/>
            <person name="Viehrig K."/>
            <person name="Ye F."/>
            <person name="Su P."/>
            <person name="Kiefer A.F."/>
            <person name="Nichols A."/>
            <person name="Cepeda A.J."/>
            <person name="Yan W."/>
            <person name="Fan B."/>
            <person name="Jiang Y."/>
            <person name="Adhikari A."/>
            <person name="Zheng C.-J."/>
            <person name="Schuster L."/>
            <person name="Cowan T.M."/>
            <person name="Smanski M.J."/>
            <person name="Chevrette M.G."/>
            <person name="De Carvalho L.P.S."/>
            <person name="Shen B."/>
        </authorList>
    </citation>
    <scope>NUCLEOTIDE SEQUENCE [LARGE SCALE GENOMIC DNA]</scope>
    <source>
        <strain evidence="1 2">NPDC006488</strain>
    </source>
</reference>
<protein>
    <submittedName>
        <fullName evidence="1">Uncharacterized protein</fullName>
    </submittedName>
</protein>
<gene>
    <name evidence="1" type="ORF">ACFYNQ_25975</name>
</gene>
<sequence>MPDNTSEIEIHIDRKTGDVYAHGPGLLKPLGRIAQQDGGWLSWDDRDSPVLRRPGRTDQDAARSLVLKGQLGRIENYVYD</sequence>
<comment type="caution">
    <text evidence="1">The sequence shown here is derived from an EMBL/GenBank/DDBJ whole genome shotgun (WGS) entry which is preliminary data.</text>
</comment>
<proteinExistence type="predicted"/>